<gene>
    <name evidence="1" type="ORF">BLL52_3480</name>
</gene>
<proteinExistence type="predicted"/>
<evidence type="ECO:0000313" key="2">
    <source>
        <dbReference type="Proteomes" id="UP000185911"/>
    </source>
</evidence>
<dbReference type="EMBL" id="MSYM01000017">
    <property type="protein sequence ID" value="OLP05355.1"/>
    <property type="molecule type" value="Genomic_DNA"/>
</dbReference>
<evidence type="ECO:0000313" key="1">
    <source>
        <dbReference type="EMBL" id="OLP05355.1"/>
    </source>
</evidence>
<dbReference type="AlphaFoldDB" id="A0A1Q8YBJ8"/>
<name>A0A1Q8YBJ8_9BURK</name>
<accession>A0A1Q8YBJ8</accession>
<keyword evidence="2" id="KW-1185">Reference proteome</keyword>
<comment type="caution">
    <text evidence="1">The sequence shown here is derived from an EMBL/GenBank/DDBJ whole genome shotgun (WGS) entry which is preliminary data.</text>
</comment>
<protein>
    <submittedName>
        <fullName evidence="1">Uncharacterized protein</fullName>
    </submittedName>
</protein>
<reference evidence="1 2" key="1">
    <citation type="submission" date="2017-01" db="EMBL/GenBank/DDBJ databases">
        <title>Genome sequence of Rhodoferax antarcticus ANT.BR, a psychrophilic purple nonsulfur bacterium from an Antarctic microbial mat.</title>
        <authorList>
            <person name="Baker J."/>
            <person name="Riester C."/>
            <person name="Skinner B."/>
            <person name="Newell A."/>
            <person name="Swingley W."/>
            <person name="Madigan M."/>
            <person name="Jung D."/>
            <person name="Asao M."/>
            <person name="Chen M."/>
            <person name="Loughlin P."/>
            <person name="Pan H."/>
            <person name="Lin S."/>
            <person name="Li N."/>
            <person name="Shaw J."/>
            <person name="Prado M."/>
            <person name="Sherman C."/>
            <person name="Li X."/>
            <person name="Tang J."/>
            <person name="Blankenship R."/>
            <person name="Zhao T."/>
            <person name="Touchman J."/>
            <person name="Sattley M."/>
        </authorList>
    </citation>
    <scope>NUCLEOTIDE SEQUENCE [LARGE SCALE GENOMIC DNA]</scope>
    <source>
        <strain evidence="1 2">ANT.BR</strain>
    </source>
</reference>
<sequence>MNPRPQTFFEQFYMCSRLIWISLFTSRSGTLCKSPATYFLDLP</sequence>
<dbReference type="Proteomes" id="UP000185911">
    <property type="component" value="Unassembled WGS sequence"/>
</dbReference>
<organism evidence="1 2">
    <name type="scientific">Rhodoferax antarcticus ANT.BR</name>
    <dbReference type="NCBI Taxonomy" id="1111071"/>
    <lineage>
        <taxon>Bacteria</taxon>
        <taxon>Pseudomonadati</taxon>
        <taxon>Pseudomonadota</taxon>
        <taxon>Betaproteobacteria</taxon>
        <taxon>Burkholderiales</taxon>
        <taxon>Comamonadaceae</taxon>
        <taxon>Rhodoferax</taxon>
    </lineage>
</organism>